<feature type="non-terminal residue" evidence="2">
    <location>
        <position position="1"/>
    </location>
</feature>
<protein>
    <submittedName>
        <fullName evidence="2">32220_t:CDS:1</fullName>
    </submittedName>
</protein>
<name>A0ABN7XBQ5_GIGMA</name>
<dbReference type="EMBL" id="CAJVQB010110363">
    <property type="protein sequence ID" value="CAG8852212.1"/>
    <property type="molecule type" value="Genomic_DNA"/>
</dbReference>
<dbReference type="Proteomes" id="UP000789901">
    <property type="component" value="Unassembled WGS sequence"/>
</dbReference>
<keyword evidence="3" id="KW-1185">Reference proteome</keyword>
<feature type="compositionally biased region" description="Polar residues" evidence="1">
    <location>
        <begin position="29"/>
        <end position="49"/>
    </location>
</feature>
<evidence type="ECO:0000313" key="2">
    <source>
        <dbReference type="EMBL" id="CAG8852212.1"/>
    </source>
</evidence>
<reference evidence="2 3" key="1">
    <citation type="submission" date="2021-06" db="EMBL/GenBank/DDBJ databases">
        <authorList>
            <person name="Kallberg Y."/>
            <person name="Tangrot J."/>
            <person name="Rosling A."/>
        </authorList>
    </citation>
    <scope>NUCLEOTIDE SEQUENCE [LARGE SCALE GENOMIC DNA]</scope>
    <source>
        <strain evidence="2 3">120-4 pot B 10/14</strain>
    </source>
</reference>
<proteinExistence type="predicted"/>
<organism evidence="2 3">
    <name type="scientific">Gigaspora margarita</name>
    <dbReference type="NCBI Taxonomy" id="4874"/>
    <lineage>
        <taxon>Eukaryota</taxon>
        <taxon>Fungi</taxon>
        <taxon>Fungi incertae sedis</taxon>
        <taxon>Mucoromycota</taxon>
        <taxon>Glomeromycotina</taxon>
        <taxon>Glomeromycetes</taxon>
        <taxon>Diversisporales</taxon>
        <taxon>Gigasporaceae</taxon>
        <taxon>Gigaspora</taxon>
    </lineage>
</organism>
<accession>A0ABN7XBQ5</accession>
<feature type="non-terminal residue" evidence="2">
    <location>
        <position position="49"/>
    </location>
</feature>
<gene>
    <name evidence="2" type="ORF">GMARGA_LOCUS41118</name>
</gene>
<comment type="caution">
    <text evidence="2">The sequence shown here is derived from an EMBL/GenBank/DDBJ whole genome shotgun (WGS) entry which is preliminary data.</text>
</comment>
<evidence type="ECO:0000313" key="3">
    <source>
        <dbReference type="Proteomes" id="UP000789901"/>
    </source>
</evidence>
<sequence>KTYVIPTYSKAPVAKNLPKEEHKVVPQEFSLNDSAQVSSSLTSENDLRK</sequence>
<evidence type="ECO:0000256" key="1">
    <source>
        <dbReference type="SAM" id="MobiDB-lite"/>
    </source>
</evidence>
<feature type="region of interest" description="Disordered" evidence="1">
    <location>
        <begin position="28"/>
        <end position="49"/>
    </location>
</feature>